<proteinExistence type="predicted"/>
<keyword evidence="3" id="KW-1185">Reference proteome</keyword>
<evidence type="ECO:0000313" key="3">
    <source>
        <dbReference type="Proteomes" id="UP001603857"/>
    </source>
</evidence>
<name>A0ABD1MYE4_9FABA</name>
<feature type="chain" id="PRO_5044867573" evidence="1">
    <location>
        <begin position="39"/>
        <end position="203"/>
    </location>
</feature>
<dbReference type="EMBL" id="JBGMDY010000003">
    <property type="protein sequence ID" value="KAL2340823.1"/>
    <property type="molecule type" value="Genomic_DNA"/>
</dbReference>
<reference evidence="2 3" key="1">
    <citation type="submission" date="2024-08" db="EMBL/GenBank/DDBJ databases">
        <title>Insights into the chromosomal genome structure of Flemingia macrophylla.</title>
        <authorList>
            <person name="Ding Y."/>
            <person name="Zhao Y."/>
            <person name="Bi W."/>
            <person name="Wu M."/>
            <person name="Zhao G."/>
            <person name="Gong Y."/>
            <person name="Li W."/>
            <person name="Zhang P."/>
        </authorList>
    </citation>
    <scope>NUCLEOTIDE SEQUENCE [LARGE SCALE GENOMIC DNA]</scope>
    <source>
        <strain evidence="2">DYQJB</strain>
        <tissue evidence="2">Leaf</tissue>
    </source>
</reference>
<keyword evidence="1" id="KW-0732">Signal</keyword>
<dbReference type="AlphaFoldDB" id="A0ABD1MYE4"/>
<protein>
    <submittedName>
        <fullName evidence="2">Uncharacterized protein</fullName>
    </submittedName>
</protein>
<accession>A0ABD1MYE4</accession>
<feature type="signal peptide" evidence="1">
    <location>
        <begin position="1"/>
        <end position="38"/>
    </location>
</feature>
<comment type="caution">
    <text evidence="2">The sequence shown here is derived from an EMBL/GenBank/DDBJ whole genome shotgun (WGS) entry which is preliminary data.</text>
</comment>
<gene>
    <name evidence="2" type="ORF">Fmac_008763</name>
</gene>
<organism evidence="2 3">
    <name type="scientific">Flemingia macrophylla</name>
    <dbReference type="NCBI Taxonomy" id="520843"/>
    <lineage>
        <taxon>Eukaryota</taxon>
        <taxon>Viridiplantae</taxon>
        <taxon>Streptophyta</taxon>
        <taxon>Embryophyta</taxon>
        <taxon>Tracheophyta</taxon>
        <taxon>Spermatophyta</taxon>
        <taxon>Magnoliopsida</taxon>
        <taxon>eudicotyledons</taxon>
        <taxon>Gunneridae</taxon>
        <taxon>Pentapetalae</taxon>
        <taxon>rosids</taxon>
        <taxon>fabids</taxon>
        <taxon>Fabales</taxon>
        <taxon>Fabaceae</taxon>
        <taxon>Papilionoideae</taxon>
        <taxon>50 kb inversion clade</taxon>
        <taxon>NPAAA clade</taxon>
        <taxon>indigoferoid/millettioid clade</taxon>
        <taxon>Phaseoleae</taxon>
        <taxon>Flemingia</taxon>
    </lineage>
</organism>
<dbReference type="Proteomes" id="UP001603857">
    <property type="component" value="Unassembled WGS sequence"/>
</dbReference>
<sequence>MGRRNAIGARPFRSSTKILLMCNLFVCLMSQRLRLSNAAKLSRPHKTSQQLFHNNKPSDASRALFNEIIEILGADTMIPNRCPPGFLFLFETPHFEVGFRDQQACIEVACENATEDVGVLEDAHLGNMDEEYVSQVVGEIIEIIRAENCFFFVEERLENLNYGFNSEVFDMVLKRCFKMPQKLALRVFHWLKVNDRFRHTTRT</sequence>
<evidence type="ECO:0000256" key="1">
    <source>
        <dbReference type="SAM" id="SignalP"/>
    </source>
</evidence>
<evidence type="ECO:0000313" key="2">
    <source>
        <dbReference type="EMBL" id="KAL2340823.1"/>
    </source>
</evidence>